<feature type="region of interest" description="Disordered" evidence="1">
    <location>
        <begin position="35"/>
        <end position="87"/>
    </location>
</feature>
<name>A0A150RE88_SORCE</name>
<evidence type="ECO:0000256" key="2">
    <source>
        <dbReference type="SAM" id="SignalP"/>
    </source>
</evidence>
<protein>
    <recommendedName>
        <fullName evidence="5">Secreted protein</fullName>
    </recommendedName>
</protein>
<evidence type="ECO:0000313" key="4">
    <source>
        <dbReference type="Proteomes" id="UP000075515"/>
    </source>
</evidence>
<feature type="signal peptide" evidence="2">
    <location>
        <begin position="1"/>
        <end position="24"/>
    </location>
</feature>
<accession>A0A150RE88</accession>
<proteinExistence type="predicted"/>
<dbReference type="AlphaFoldDB" id="A0A150RE88"/>
<dbReference type="PROSITE" id="PS51257">
    <property type="entry name" value="PROKAR_LIPOPROTEIN"/>
    <property type="match status" value="1"/>
</dbReference>
<keyword evidence="2" id="KW-0732">Signal</keyword>
<sequence>MTFLSRTYASWLVVAATAASAGLAGCVVVGGSTGNQPDDGAPTDFISGNPNGNNGRGEDDGGSVSAGSTGAGDGAGAPDEGAGDDDPERAITEADIIQVKDGKLYALSQYAGLSVIDISRRDRLKLLGRYQASGMPFEMYLRDGIVYAMFSSWTQYLYDEDTGEYTYSESSRIEALDVSDPADIRLIGSFNLPGTISDSRIVGDVLYAVTLENNYCWGCGSSPNTTVTSLAVGDPEAIRVVDKMSFSDNDPYGYGWRRSVTVTQERMYVSGIEWDGTDEGHSTIQVIDISDPSGDLVEGTTVEATGQIQSRWQMDEHEGVLRVVSQPGLWWNNAAQPGVQTFAVASSQELTPLGYTELRLPKPESLRSVRFDGDRAYAITAEQTDPLFTIDLSDPEHPAQLGELEMPGWVYHMEPRGDRVLALGFDNASTEGSLHVSLFDVSDLTAPTMLERVHFGGSWGSFAEDQDRIHKAFTILDDLGTILVPYSGWEQRGDIGCGTYKSGIQLIDFTADTLTKRGSAPARGQARRAFVHDERLFAVSDQEVGTFNIDDRDAPVEVADLTLTTVVSNAVVTGDLVVRMSADWWTSSPQLEIAPAADPGRTEPIGKLDLAALATDAEGSCYGYGLADARLFAHGQHAYLLWPSHTGETPKAHVAVIDLRDPESPRIASHRELPFSGVALYGYGYSYGAVVPTGDPVVQAGSTLVLRNTNDQYYYYGDYDGGDVSVGGGGQPASAEPSLEVIDLSDPSNPAHRSVALPSGAGYTGLQLDGTTVLTSHWVPLPEDASKARFYLDRIDVSDPSSPVVRAPVNVPGSLLAFDGALGRALTVDYEPFELQVPSPEACYRAFAQNVDFKPTDPHEWSGAGICKGMSRTIKLLDVGSETARLRDEHPIDGDAGIWQVSVGDDRVFMFTYLNYVVENGEVPYGMLVASGLEEGRIELVRKPFAELTHSSPLFADGTRLLVSSHSPPSLAVIDASDLDALTYETKGELSSYIYRVTVDGDRALCSLGHNGLEVVDLGD</sequence>
<dbReference type="Proteomes" id="UP000075515">
    <property type="component" value="Unassembled WGS sequence"/>
</dbReference>
<evidence type="ECO:0008006" key="5">
    <source>
        <dbReference type="Google" id="ProtNLM"/>
    </source>
</evidence>
<dbReference type="Pfam" id="PF09826">
    <property type="entry name" value="Beta_propel"/>
    <property type="match status" value="2"/>
</dbReference>
<feature type="chain" id="PRO_5010449805" description="Secreted protein" evidence="2">
    <location>
        <begin position="25"/>
        <end position="1020"/>
    </location>
</feature>
<gene>
    <name evidence="3" type="ORF">BE18_51660</name>
</gene>
<dbReference type="EMBL" id="JEMC01003784">
    <property type="protein sequence ID" value="KYF78575.1"/>
    <property type="molecule type" value="Genomic_DNA"/>
</dbReference>
<dbReference type="Pfam" id="PF08309">
    <property type="entry name" value="LVIVD"/>
    <property type="match status" value="2"/>
</dbReference>
<reference evidence="3 4" key="1">
    <citation type="submission" date="2014-02" db="EMBL/GenBank/DDBJ databases">
        <title>The small core and large imbalanced accessory genome model reveals a collaborative survival strategy of Sorangium cellulosum strains in nature.</title>
        <authorList>
            <person name="Han K."/>
            <person name="Peng R."/>
            <person name="Blom J."/>
            <person name="Li Y.-Z."/>
        </authorList>
    </citation>
    <scope>NUCLEOTIDE SEQUENCE [LARGE SCALE GENOMIC DNA]</scope>
    <source>
        <strain evidence="3 4">So0149</strain>
    </source>
</reference>
<evidence type="ECO:0000256" key="1">
    <source>
        <dbReference type="SAM" id="MobiDB-lite"/>
    </source>
</evidence>
<dbReference type="InterPro" id="IPR013211">
    <property type="entry name" value="LVIVD"/>
</dbReference>
<comment type="caution">
    <text evidence="3">The sequence shown here is derived from an EMBL/GenBank/DDBJ whole genome shotgun (WGS) entry which is preliminary data.</text>
</comment>
<dbReference type="InterPro" id="IPR019198">
    <property type="entry name" value="Beta_propeller_containing"/>
</dbReference>
<organism evidence="3 4">
    <name type="scientific">Sorangium cellulosum</name>
    <name type="common">Polyangium cellulosum</name>
    <dbReference type="NCBI Taxonomy" id="56"/>
    <lineage>
        <taxon>Bacteria</taxon>
        <taxon>Pseudomonadati</taxon>
        <taxon>Myxococcota</taxon>
        <taxon>Polyangia</taxon>
        <taxon>Polyangiales</taxon>
        <taxon>Polyangiaceae</taxon>
        <taxon>Sorangium</taxon>
    </lineage>
</organism>
<evidence type="ECO:0000313" key="3">
    <source>
        <dbReference type="EMBL" id="KYF78575.1"/>
    </source>
</evidence>